<sequence>MSQPSFSNASAWSHEGLSPSSFSLAYQPVFSIKAENQFVVAFEALLRITNRGVTQGPAELVTRAEADGTIIEIDRWVLDQVIALLRSRPRLSVWINTSQLSIAHPTFVEDAIRSLTSNQVIGRVSFEVTETADVDAQILTKRLEVLRLQALTVMVDDVRDGYAKRSLIFSDAVAGCKLSRESTRELMVSERTRAEVESLVKLCRRLGKQVVLEGIETTDELSLARQLGISLCQGYFLGMPANPADLQHFTEMRPHD</sequence>
<dbReference type="Proteomes" id="UP000745663">
    <property type="component" value="Unassembled WGS sequence"/>
</dbReference>
<protein>
    <submittedName>
        <fullName evidence="2">EAL domain-containing protein</fullName>
    </submittedName>
</protein>
<feature type="domain" description="EAL" evidence="1">
    <location>
        <begin position="6"/>
        <end position="254"/>
    </location>
</feature>
<evidence type="ECO:0000313" key="2">
    <source>
        <dbReference type="EMBL" id="MBM5458991.1"/>
    </source>
</evidence>
<accession>A0ABS2C188</accession>
<keyword evidence="3" id="KW-1185">Reference proteome</keyword>
<dbReference type="InterPro" id="IPR035919">
    <property type="entry name" value="EAL_sf"/>
</dbReference>
<dbReference type="PANTHER" id="PTHR33121:SF70">
    <property type="entry name" value="SIGNALING PROTEIN YKOW"/>
    <property type="match status" value="1"/>
</dbReference>
<name>A0ABS2C188_9PSED</name>
<dbReference type="SUPFAM" id="SSF141868">
    <property type="entry name" value="EAL domain-like"/>
    <property type="match status" value="1"/>
</dbReference>
<dbReference type="CDD" id="cd01948">
    <property type="entry name" value="EAL"/>
    <property type="match status" value="1"/>
</dbReference>
<organism evidence="2 3">
    <name type="scientific">Pseudomonas arcuscaelestis</name>
    <dbReference type="NCBI Taxonomy" id="2710591"/>
    <lineage>
        <taxon>Bacteria</taxon>
        <taxon>Pseudomonadati</taxon>
        <taxon>Pseudomonadota</taxon>
        <taxon>Gammaproteobacteria</taxon>
        <taxon>Pseudomonadales</taxon>
        <taxon>Pseudomonadaceae</taxon>
        <taxon>Pseudomonas</taxon>
    </lineage>
</organism>
<dbReference type="PROSITE" id="PS50883">
    <property type="entry name" value="EAL"/>
    <property type="match status" value="1"/>
</dbReference>
<dbReference type="InterPro" id="IPR050706">
    <property type="entry name" value="Cyclic-di-GMP_PDE-like"/>
</dbReference>
<dbReference type="SMART" id="SM00052">
    <property type="entry name" value="EAL"/>
    <property type="match status" value="1"/>
</dbReference>
<gene>
    <name evidence="2" type="ORF">H8F21_15595</name>
</gene>
<dbReference type="RefSeq" id="WP_203584904.1">
    <property type="nucleotide sequence ID" value="NZ_JACOPV010000009.1"/>
</dbReference>
<evidence type="ECO:0000259" key="1">
    <source>
        <dbReference type="PROSITE" id="PS50883"/>
    </source>
</evidence>
<dbReference type="InterPro" id="IPR001633">
    <property type="entry name" value="EAL_dom"/>
</dbReference>
<reference evidence="2 3" key="1">
    <citation type="submission" date="2020-08" db="EMBL/GenBank/DDBJ databases">
        <title>Description of novel Pseudomonas species.</title>
        <authorList>
            <person name="Duman M."/>
            <person name="Mulet M."/>
            <person name="Altun S."/>
            <person name="Saticioglu I.B."/>
            <person name="Lalucat J."/>
            <person name="Garcia-Valdes E."/>
        </authorList>
    </citation>
    <scope>NUCLEOTIDE SEQUENCE [LARGE SCALE GENOMIC DNA]</scope>
    <source>
        <strain evidence="2 3">P66</strain>
    </source>
</reference>
<dbReference type="PANTHER" id="PTHR33121">
    <property type="entry name" value="CYCLIC DI-GMP PHOSPHODIESTERASE PDEF"/>
    <property type="match status" value="1"/>
</dbReference>
<comment type="caution">
    <text evidence="2">The sequence shown here is derived from an EMBL/GenBank/DDBJ whole genome shotgun (WGS) entry which is preliminary data.</text>
</comment>
<dbReference type="EMBL" id="JACOPV010000009">
    <property type="protein sequence ID" value="MBM5458991.1"/>
    <property type="molecule type" value="Genomic_DNA"/>
</dbReference>
<dbReference type="Gene3D" id="3.20.20.450">
    <property type="entry name" value="EAL domain"/>
    <property type="match status" value="1"/>
</dbReference>
<evidence type="ECO:0000313" key="3">
    <source>
        <dbReference type="Proteomes" id="UP000745663"/>
    </source>
</evidence>
<dbReference type="Pfam" id="PF00563">
    <property type="entry name" value="EAL"/>
    <property type="match status" value="1"/>
</dbReference>
<proteinExistence type="predicted"/>